<accession>A0A2X4UER0</accession>
<name>A0A2X4UER0_9GAMM</name>
<evidence type="ECO:0000313" key="2">
    <source>
        <dbReference type="Proteomes" id="UP000249005"/>
    </source>
</evidence>
<proteinExistence type="predicted"/>
<gene>
    <name evidence="1" type="ORF">NCTC12151_01027</name>
</gene>
<dbReference type="SUPFAM" id="SSF52266">
    <property type="entry name" value="SGNH hydrolase"/>
    <property type="match status" value="1"/>
</dbReference>
<evidence type="ECO:0008006" key="3">
    <source>
        <dbReference type="Google" id="ProtNLM"/>
    </source>
</evidence>
<dbReference type="InterPro" id="IPR036514">
    <property type="entry name" value="SGNH_hydro_sf"/>
</dbReference>
<keyword evidence="2" id="KW-1185">Reference proteome</keyword>
<organism evidence="1 2">
    <name type="scientific">Leminorella richardii</name>
    <dbReference type="NCBI Taxonomy" id="158841"/>
    <lineage>
        <taxon>Bacteria</taxon>
        <taxon>Pseudomonadati</taxon>
        <taxon>Pseudomonadota</taxon>
        <taxon>Gammaproteobacteria</taxon>
        <taxon>Enterobacterales</taxon>
        <taxon>Budviciaceae</taxon>
        <taxon>Leminorella</taxon>
    </lineage>
</organism>
<dbReference type="EMBL" id="LS483470">
    <property type="protein sequence ID" value="SQI37169.1"/>
    <property type="molecule type" value="Genomic_DNA"/>
</dbReference>
<dbReference type="AlphaFoldDB" id="A0A2X4UER0"/>
<evidence type="ECO:0000313" key="1">
    <source>
        <dbReference type="EMBL" id="SQI37169.1"/>
    </source>
</evidence>
<dbReference type="GO" id="GO:0016788">
    <property type="term" value="F:hydrolase activity, acting on ester bonds"/>
    <property type="evidence" value="ECO:0007669"/>
    <property type="project" value="UniProtKB-ARBA"/>
</dbReference>
<dbReference type="Gene3D" id="3.40.50.1110">
    <property type="entry name" value="SGNH hydrolase"/>
    <property type="match status" value="1"/>
</dbReference>
<dbReference type="Proteomes" id="UP000249005">
    <property type="component" value="Chromosome 1"/>
</dbReference>
<reference evidence="1 2" key="1">
    <citation type="submission" date="2018-06" db="EMBL/GenBank/DDBJ databases">
        <authorList>
            <consortium name="Pathogen Informatics"/>
            <person name="Doyle S."/>
        </authorList>
    </citation>
    <scope>NUCLEOTIDE SEQUENCE [LARGE SCALE GENOMIC DNA]</scope>
    <source>
        <strain evidence="1 2">NCTC12151</strain>
    </source>
</reference>
<protein>
    <recommendedName>
        <fullName evidence="3">SGNH hydrolase-type esterase domain-containing protein</fullName>
    </recommendedName>
</protein>
<dbReference type="RefSeq" id="WP_332102938.1">
    <property type="nucleotide sequence ID" value="NZ_LR698987.1"/>
</dbReference>
<sequence length="66" mass="7795">MDRNNKIIDELNVYLEKKINKNICFLDITTELSDEYGSLKSEFTLDGLHFTDLAYLKLKEIIERIL</sequence>
<dbReference type="KEGG" id="lri:NCTC12151_01027"/>